<proteinExistence type="predicted"/>
<keyword evidence="1" id="KW-0472">Membrane</keyword>
<keyword evidence="3" id="KW-1185">Reference proteome</keyword>
<organism evidence="2 3">
    <name type="scientific">Pseudopithomyces chartarum</name>
    <dbReference type="NCBI Taxonomy" id="1892770"/>
    <lineage>
        <taxon>Eukaryota</taxon>
        <taxon>Fungi</taxon>
        <taxon>Dikarya</taxon>
        <taxon>Ascomycota</taxon>
        <taxon>Pezizomycotina</taxon>
        <taxon>Dothideomycetes</taxon>
        <taxon>Pleosporomycetidae</taxon>
        <taxon>Pleosporales</taxon>
        <taxon>Massarineae</taxon>
        <taxon>Didymosphaeriaceae</taxon>
        <taxon>Pseudopithomyces</taxon>
    </lineage>
</organism>
<comment type="caution">
    <text evidence="2">The sequence shown here is derived from an EMBL/GenBank/DDBJ whole genome shotgun (WGS) entry which is preliminary data.</text>
</comment>
<protein>
    <submittedName>
        <fullName evidence="2">Uncharacterized protein</fullName>
    </submittedName>
</protein>
<feature type="transmembrane region" description="Helical" evidence="1">
    <location>
        <begin position="39"/>
        <end position="56"/>
    </location>
</feature>
<name>A0AAN6RKF9_9PLEO</name>
<evidence type="ECO:0000256" key="1">
    <source>
        <dbReference type="SAM" id="Phobius"/>
    </source>
</evidence>
<evidence type="ECO:0000313" key="2">
    <source>
        <dbReference type="EMBL" id="KAK3213549.1"/>
    </source>
</evidence>
<dbReference type="Proteomes" id="UP001280581">
    <property type="component" value="Unassembled WGS sequence"/>
</dbReference>
<reference evidence="2 3" key="1">
    <citation type="submission" date="2021-02" db="EMBL/GenBank/DDBJ databases">
        <title>Genome assembly of Pseudopithomyces chartarum.</title>
        <authorList>
            <person name="Jauregui R."/>
            <person name="Singh J."/>
            <person name="Voisey C."/>
        </authorList>
    </citation>
    <scope>NUCLEOTIDE SEQUENCE [LARGE SCALE GENOMIC DNA]</scope>
    <source>
        <strain evidence="2 3">AGR01</strain>
    </source>
</reference>
<feature type="transmembrane region" description="Helical" evidence="1">
    <location>
        <begin position="12"/>
        <end position="32"/>
    </location>
</feature>
<feature type="transmembrane region" description="Helical" evidence="1">
    <location>
        <begin position="62"/>
        <end position="84"/>
    </location>
</feature>
<dbReference type="AlphaFoldDB" id="A0AAN6RKF9"/>
<evidence type="ECO:0000313" key="3">
    <source>
        <dbReference type="Proteomes" id="UP001280581"/>
    </source>
</evidence>
<gene>
    <name evidence="2" type="ORF">GRF29_28g285297</name>
</gene>
<keyword evidence="1" id="KW-1133">Transmembrane helix</keyword>
<keyword evidence="1" id="KW-0812">Transmembrane</keyword>
<accession>A0AAN6RKF9</accession>
<dbReference type="EMBL" id="WVTA01000004">
    <property type="protein sequence ID" value="KAK3213549.1"/>
    <property type="molecule type" value="Genomic_DNA"/>
</dbReference>
<sequence length="201" mass="22404">MDTRNTSTISTSSSTSLTSFLLTLAMYLIQLINSLRRPTVLSFSYFDMMVVLLLTYCFPHAVWYSIKIAVIGALGHLFYGLWALRLFEQYAEERLPLFKVAGWEITIRNGKQYLQGTESVGKTLNHVAWILMKDIGMVGRSFESGAGMLVRLVVLLGKNLAEWKKAGKKGKVVVYSGIAGDLAGLDGTESVVIREEWLKGK</sequence>